<dbReference type="Pfam" id="PF00872">
    <property type="entry name" value="Transposase_mut"/>
    <property type="match status" value="1"/>
</dbReference>
<dbReference type="KEGG" id="pspc:Strain318_000534"/>
<evidence type="ECO:0000313" key="12">
    <source>
        <dbReference type="EMBL" id="WKW14670.1"/>
    </source>
</evidence>
<dbReference type="InterPro" id="IPR001207">
    <property type="entry name" value="Transposase_mutator"/>
</dbReference>
<gene>
    <name evidence="8" type="ORF">Strain138_000534</name>
    <name evidence="9" type="ORF">Strain138_001023</name>
    <name evidence="10" type="ORF">Strain138_001029</name>
    <name evidence="11" type="ORF">Strain318_000534</name>
    <name evidence="12" type="ORF">Strain318_001023</name>
    <name evidence="13" type="ORF">Strain318_001029</name>
</gene>
<evidence type="ECO:0000256" key="7">
    <source>
        <dbReference type="SAM" id="MobiDB-lite"/>
    </source>
</evidence>
<keyword evidence="5 6" id="KW-0233">DNA recombination</keyword>
<evidence type="ECO:0000313" key="13">
    <source>
        <dbReference type="EMBL" id="WKW14676.1"/>
    </source>
</evidence>
<keyword evidence="4 6" id="KW-0238">DNA-binding</keyword>
<evidence type="ECO:0000256" key="1">
    <source>
        <dbReference type="ARBA" id="ARBA00002190"/>
    </source>
</evidence>
<dbReference type="EMBL" id="CP130613">
    <property type="protein sequence ID" value="WKW14676.1"/>
    <property type="molecule type" value="Genomic_DNA"/>
</dbReference>
<dbReference type="PANTHER" id="PTHR33217:SF5">
    <property type="entry name" value="MUTATOR FAMILY TRANSPOSASE"/>
    <property type="match status" value="1"/>
</dbReference>
<accession>A0AA49Q694</accession>
<dbReference type="EMBL" id="CP130613">
    <property type="protein sequence ID" value="WKW14670.1"/>
    <property type="molecule type" value="Genomic_DNA"/>
</dbReference>
<evidence type="ECO:0000256" key="6">
    <source>
        <dbReference type="RuleBase" id="RU365089"/>
    </source>
</evidence>
<dbReference type="PANTHER" id="PTHR33217">
    <property type="entry name" value="TRANSPOSASE FOR INSERTION SEQUENCE ELEMENT IS1081"/>
    <property type="match status" value="1"/>
</dbReference>
<dbReference type="EMBL" id="CP130612">
    <property type="protein sequence ID" value="WKW11760.1"/>
    <property type="molecule type" value="Genomic_DNA"/>
</dbReference>
<evidence type="ECO:0000313" key="8">
    <source>
        <dbReference type="EMBL" id="WKW11293.1"/>
    </source>
</evidence>
<evidence type="ECO:0000313" key="9">
    <source>
        <dbReference type="EMBL" id="WKW11760.1"/>
    </source>
</evidence>
<dbReference type="Proteomes" id="UP001229955">
    <property type="component" value="Chromosome"/>
</dbReference>
<dbReference type="KEGG" id="pspc:Strain318_001029"/>
<dbReference type="EMBL" id="CP130612">
    <property type="protein sequence ID" value="WKW11293.1"/>
    <property type="molecule type" value="Genomic_DNA"/>
</dbReference>
<evidence type="ECO:0000256" key="4">
    <source>
        <dbReference type="ARBA" id="ARBA00023125"/>
    </source>
</evidence>
<evidence type="ECO:0000256" key="5">
    <source>
        <dbReference type="ARBA" id="ARBA00023172"/>
    </source>
</evidence>
<evidence type="ECO:0000313" key="11">
    <source>
        <dbReference type="EMBL" id="WKW14203.1"/>
    </source>
</evidence>
<evidence type="ECO:0000256" key="2">
    <source>
        <dbReference type="ARBA" id="ARBA00010961"/>
    </source>
</evidence>
<feature type="region of interest" description="Disordered" evidence="7">
    <location>
        <begin position="52"/>
        <end position="82"/>
    </location>
</feature>
<sequence>MAKPKEEFPTFDPAALDALIGDARSPADFTAVMRALQKRLAERMLAGELTAHLGYGPGEEKPAGQTNHRNGATPKTVLTETGAVPLEIPRDREGSFRPQLVPTGVRRLPQFDATVLSLYARGVSVREIQAHLEQLYQVEIAPSVISVITDEVVAEVQAWQQRPLERMYPVVIFDALRVKIRDEGTVRNKAVYLALGVDREGHKEVLGLWIEQTEGAGFWLRVMSELKARGVDDILVALVDGLVGFPDAITTVFPQAQVHHCVVHLVRQSLAYANWKDRKAVSGTLRAIYRAPTEAAAVQALDAFAAGPWGTKYPAITALWRRHWPHVVPVFAYPPEIRRLLYTTNAIESLHMQLRKIVKTRGHFPTDEAAAKLLYLALRNIQAKWKRGNHAWKAAMPYLGMLFGTRFSDHA</sequence>
<dbReference type="GO" id="GO:0004803">
    <property type="term" value="F:transposase activity"/>
    <property type="evidence" value="ECO:0007669"/>
    <property type="project" value="UniProtKB-UniRule"/>
</dbReference>
<protein>
    <recommendedName>
        <fullName evidence="6">Mutator family transposase</fullName>
    </recommendedName>
</protein>
<evidence type="ECO:0000313" key="14">
    <source>
        <dbReference type="Proteomes" id="UP001229955"/>
    </source>
</evidence>
<dbReference type="AlphaFoldDB" id="A0AA49Q694"/>
<comment type="similarity">
    <text evidence="2 6">Belongs to the transposase mutator family.</text>
</comment>
<dbReference type="GO" id="GO:0003677">
    <property type="term" value="F:DNA binding"/>
    <property type="evidence" value="ECO:0007669"/>
    <property type="project" value="UniProtKB-UniRule"/>
</dbReference>
<name>A0AA49Q694_9BACT</name>
<evidence type="ECO:0000313" key="10">
    <source>
        <dbReference type="EMBL" id="WKW11766.1"/>
    </source>
</evidence>
<proteinExistence type="inferred from homology"/>
<organism evidence="11 14">
    <name type="scientific">Pseudogemmatithrix spongiicola</name>
    <dbReference type="NCBI Taxonomy" id="3062599"/>
    <lineage>
        <taxon>Bacteria</taxon>
        <taxon>Pseudomonadati</taxon>
        <taxon>Gemmatimonadota</taxon>
        <taxon>Gemmatimonadia</taxon>
        <taxon>Gemmatimonadales</taxon>
        <taxon>Gemmatimonadaceae</taxon>
        <taxon>Pseudogemmatithrix</taxon>
    </lineage>
</organism>
<dbReference type="EMBL" id="CP130612">
    <property type="protein sequence ID" value="WKW11766.1"/>
    <property type="molecule type" value="Genomic_DNA"/>
</dbReference>
<dbReference type="KEGG" id="pspc:Strain318_001023"/>
<dbReference type="GO" id="GO:0006313">
    <property type="term" value="P:DNA transposition"/>
    <property type="evidence" value="ECO:0007669"/>
    <property type="project" value="UniProtKB-UniRule"/>
</dbReference>
<accession>A0AA49JTR2</accession>
<keyword evidence="6" id="KW-0814">Transposable element</keyword>
<evidence type="ECO:0000256" key="3">
    <source>
        <dbReference type="ARBA" id="ARBA00022578"/>
    </source>
</evidence>
<reference evidence="11" key="1">
    <citation type="submission" date="2023-07" db="EMBL/GenBank/DDBJ databases">
        <authorList>
            <person name="Haufschild T."/>
            <person name="Kallscheuer N."/>
            <person name="Hammer J."/>
            <person name="Kohn T."/>
            <person name="Kabuu M."/>
            <person name="Jogler M."/>
            <person name="Wohfarth N."/>
            <person name="Heuer A."/>
            <person name="Rohde M."/>
            <person name="van Teeseling M.C.F."/>
            <person name="Jogler C."/>
        </authorList>
    </citation>
    <scope>NUCLEOTIDE SEQUENCE</scope>
    <source>
        <strain evidence="8">Strain 138</strain>
        <strain evidence="11">Strain 318</strain>
    </source>
</reference>
<keyword evidence="3 6" id="KW-0815">Transposition</keyword>
<dbReference type="RefSeq" id="WP_367886992.1">
    <property type="nucleotide sequence ID" value="NZ_CP130612.1"/>
</dbReference>
<comment type="function">
    <text evidence="1 6">Required for the transposition of the insertion element.</text>
</comment>
<dbReference type="EMBL" id="CP130613">
    <property type="protein sequence ID" value="WKW14203.1"/>
    <property type="molecule type" value="Genomic_DNA"/>
</dbReference>
<dbReference type="NCBIfam" id="NF033543">
    <property type="entry name" value="transpos_IS256"/>
    <property type="match status" value="1"/>
</dbReference>
<keyword evidence="14" id="KW-1185">Reference proteome</keyword>